<sequence length="97" mass="10648">MRAVMMERQVHHYQKLSSDSAPIGELCIAWEDASRHRDGFELLSSRHGSVKHYTVYTVYCAGAPAIVDGPALVVDGSALVVNGQQMSESRGYNPRQG</sequence>
<comment type="caution">
    <text evidence="1">The sequence shown here is derived from an EMBL/GenBank/DDBJ whole genome shotgun (WGS) entry which is preliminary data.</text>
</comment>
<dbReference type="Proteomes" id="UP000298493">
    <property type="component" value="Unassembled WGS sequence"/>
</dbReference>
<evidence type="ECO:0000313" key="1">
    <source>
        <dbReference type="EMBL" id="TID23525.1"/>
    </source>
</evidence>
<protein>
    <submittedName>
        <fullName evidence="1">Uncharacterized protein</fullName>
    </submittedName>
</protein>
<name>A0A4Z1P5Y8_9PEZI</name>
<organism evidence="1 2">
    <name type="scientific">Venturia nashicola</name>
    <dbReference type="NCBI Taxonomy" id="86259"/>
    <lineage>
        <taxon>Eukaryota</taxon>
        <taxon>Fungi</taxon>
        <taxon>Dikarya</taxon>
        <taxon>Ascomycota</taxon>
        <taxon>Pezizomycotina</taxon>
        <taxon>Dothideomycetes</taxon>
        <taxon>Pleosporomycetidae</taxon>
        <taxon>Venturiales</taxon>
        <taxon>Venturiaceae</taxon>
        <taxon>Venturia</taxon>
    </lineage>
</organism>
<reference evidence="1 2" key="1">
    <citation type="submission" date="2019-04" db="EMBL/GenBank/DDBJ databases">
        <title>High contiguity whole genome sequence and gene annotation resource for two Venturia nashicola isolates.</title>
        <authorList>
            <person name="Prokchorchik M."/>
            <person name="Won K."/>
            <person name="Lee Y."/>
            <person name="Choi E.D."/>
            <person name="Segonzac C."/>
            <person name="Sohn K.H."/>
        </authorList>
    </citation>
    <scope>NUCLEOTIDE SEQUENCE [LARGE SCALE GENOMIC DNA]</scope>
    <source>
        <strain evidence="1 2">PRI2</strain>
    </source>
</reference>
<proteinExistence type="predicted"/>
<dbReference type="EMBL" id="SNSC02000006">
    <property type="protein sequence ID" value="TID23525.1"/>
    <property type="molecule type" value="Genomic_DNA"/>
</dbReference>
<accession>A0A4Z1P5Y8</accession>
<dbReference type="AlphaFoldDB" id="A0A4Z1P5Y8"/>
<evidence type="ECO:0000313" key="2">
    <source>
        <dbReference type="Proteomes" id="UP000298493"/>
    </source>
</evidence>
<keyword evidence="2" id="KW-1185">Reference proteome</keyword>
<gene>
    <name evidence="1" type="ORF">E6O75_ATG03161</name>
</gene>